<evidence type="ECO:0000256" key="3">
    <source>
        <dbReference type="ARBA" id="ARBA00022840"/>
    </source>
</evidence>
<dbReference type="PANTHER" id="PTHR43778">
    <property type="entry name" value="PYRUVATE CARBOXYLASE"/>
    <property type="match status" value="1"/>
</dbReference>
<evidence type="ECO:0000256" key="1">
    <source>
        <dbReference type="ARBA" id="ARBA00022598"/>
    </source>
</evidence>
<accession>A0A644YMJ8</accession>
<evidence type="ECO:0000259" key="6">
    <source>
        <dbReference type="PROSITE" id="PS50979"/>
    </source>
</evidence>
<feature type="domain" description="Pyruvate carboxyltransferase" evidence="7">
    <location>
        <begin position="120"/>
        <end position="388"/>
    </location>
</feature>
<gene>
    <name evidence="8" type="primary">cfiA_12</name>
    <name evidence="8" type="ORF">SDC9_76067</name>
</gene>
<proteinExistence type="predicted"/>
<organism evidence="8">
    <name type="scientific">bioreactor metagenome</name>
    <dbReference type="NCBI Taxonomy" id="1076179"/>
    <lineage>
        <taxon>unclassified sequences</taxon>
        <taxon>metagenomes</taxon>
        <taxon>ecological metagenomes</taxon>
    </lineage>
</organism>
<dbReference type="Pfam" id="PF02785">
    <property type="entry name" value="Biotin_carb_C"/>
    <property type="match status" value="1"/>
</dbReference>
<protein>
    <submittedName>
        <fullName evidence="8">2-oxoglutarate carboxylase large subunit</fullName>
        <ecNumber evidence="8">6.4.1.7</ecNumber>
    </submittedName>
</protein>
<dbReference type="InterPro" id="IPR000089">
    <property type="entry name" value="Biotin_lipoyl"/>
</dbReference>
<dbReference type="Gene3D" id="3.10.600.10">
    <property type="entry name" value="pyruvate carboxylase f1077a mutant domain"/>
    <property type="match status" value="1"/>
</dbReference>
<evidence type="ECO:0000259" key="7">
    <source>
        <dbReference type="PROSITE" id="PS50991"/>
    </source>
</evidence>
<dbReference type="InterPro" id="IPR003379">
    <property type="entry name" value="Carboxylase_cons_dom"/>
</dbReference>
<dbReference type="PROSITE" id="PS50979">
    <property type="entry name" value="BC"/>
    <property type="match status" value="1"/>
</dbReference>
<dbReference type="Pfam" id="PF02436">
    <property type="entry name" value="PYC_OADA"/>
    <property type="match status" value="1"/>
</dbReference>
<name>A0A644YMJ8_9ZZZZ</name>
<dbReference type="FunFam" id="3.20.20.70:FF:000033">
    <property type="entry name" value="Pyruvate carboxylase"/>
    <property type="match status" value="1"/>
</dbReference>
<evidence type="ECO:0000256" key="2">
    <source>
        <dbReference type="ARBA" id="ARBA00022741"/>
    </source>
</evidence>
<keyword evidence="2" id="KW-0547">Nucleotide-binding</keyword>
<dbReference type="InterPro" id="IPR011764">
    <property type="entry name" value="Biotin_carboxylation_dom"/>
</dbReference>
<dbReference type="GO" id="GO:0034029">
    <property type="term" value="F:2-oxoglutarate carboxylase activity"/>
    <property type="evidence" value="ECO:0007669"/>
    <property type="project" value="UniProtKB-EC"/>
</dbReference>
<dbReference type="PROSITE" id="PS50968">
    <property type="entry name" value="BIOTINYL_LIPOYL"/>
    <property type="match status" value="1"/>
</dbReference>
<dbReference type="InterPro" id="IPR055268">
    <property type="entry name" value="PCB-like"/>
</dbReference>
<feature type="domain" description="Lipoyl-binding" evidence="5">
    <location>
        <begin position="656"/>
        <end position="731"/>
    </location>
</feature>
<dbReference type="InterPro" id="IPR013785">
    <property type="entry name" value="Aldolase_TIM"/>
</dbReference>
<dbReference type="InterPro" id="IPR005482">
    <property type="entry name" value="Biotin_COase_C"/>
</dbReference>
<feature type="domain" description="Biotin carboxylation" evidence="6">
    <location>
        <begin position="1"/>
        <end position="44"/>
    </location>
</feature>
<dbReference type="EC" id="6.4.1.7" evidence="8"/>
<dbReference type="SUPFAM" id="SSF89000">
    <property type="entry name" value="post-HMGL domain-like"/>
    <property type="match status" value="1"/>
</dbReference>
<dbReference type="GO" id="GO:0006094">
    <property type="term" value="P:gluconeogenesis"/>
    <property type="evidence" value="ECO:0007669"/>
    <property type="project" value="TreeGrafter"/>
</dbReference>
<dbReference type="GO" id="GO:0005737">
    <property type="term" value="C:cytoplasm"/>
    <property type="evidence" value="ECO:0007669"/>
    <property type="project" value="TreeGrafter"/>
</dbReference>
<evidence type="ECO:0000259" key="5">
    <source>
        <dbReference type="PROSITE" id="PS50968"/>
    </source>
</evidence>
<dbReference type="Gene3D" id="2.40.50.100">
    <property type="match status" value="1"/>
</dbReference>
<dbReference type="CDD" id="cd07937">
    <property type="entry name" value="DRE_TIM_PC_TC_5S"/>
    <property type="match status" value="1"/>
</dbReference>
<dbReference type="Gene3D" id="3.20.20.70">
    <property type="entry name" value="Aldolase class I"/>
    <property type="match status" value="1"/>
</dbReference>
<evidence type="ECO:0000313" key="8">
    <source>
        <dbReference type="EMBL" id="MPM29527.1"/>
    </source>
</evidence>
<dbReference type="PANTHER" id="PTHR43778:SF2">
    <property type="entry name" value="PYRUVATE CARBOXYLASE, MITOCHONDRIAL"/>
    <property type="match status" value="1"/>
</dbReference>
<comment type="caution">
    <text evidence="8">The sequence shown here is derived from an EMBL/GenBank/DDBJ whole genome shotgun (WGS) entry which is preliminary data.</text>
</comment>
<dbReference type="GO" id="GO:0005524">
    <property type="term" value="F:ATP binding"/>
    <property type="evidence" value="ECO:0007669"/>
    <property type="project" value="UniProtKB-KW"/>
</dbReference>
<keyword evidence="4" id="KW-0092">Biotin</keyword>
<dbReference type="NCBIfam" id="NF009554">
    <property type="entry name" value="PRK12999.1"/>
    <property type="match status" value="1"/>
</dbReference>
<dbReference type="SUPFAM" id="SSF51569">
    <property type="entry name" value="Aldolase"/>
    <property type="match status" value="1"/>
</dbReference>
<dbReference type="GO" id="GO:0004736">
    <property type="term" value="F:pyruvate carboxylase activity"/>
    <property type="evidence" value="ECO:0007669"/>
    <property type="project" value="TreeGrafter"/>
</dbReference>
<evidence type="ECO:0000256" key="4">
    <source>
        <dbReference type="ARBA" id="ARBA00023267"/>
    </source>
</evidence>
<dbReference type="PROSITE" id="PS50991">
    <property type="entry name" value="PYR_CT"/>
    <property type="match status" value="1"/>
</dbReference>
<dbReference type="NCBIfam" id="NF006761">
    <property type="entry name" value="PRK09282.1"/>
    <property type="match status" value="1"/>
</dbReference>
<dbReference type="EMBL" id="VSSQ01005536">
    <property type="protein sequence ID" value="MPM29527.1"/>
    <property type="molecule type" value="Genomic_DNA"/>
</dbReference>
<dbReference type="AlphaFoldDB" id="A0A644YMJ8"/>
<dbReference type="Pfam" id="PF00682">
    <property type="entry name" value="HMGL-like"/>
    <property type="match status" value="1"/>
</dbReference>
<dbReference type="SUPFAM" id="SSF51246">
    <property type="entry name" value="Rudiment single hybrid motif"/>
    <property type="match status" value="1"/>
</dbReference>
<keyword evidence="3" id="KW-0067">ATP-binding</keyword>
<dbReference type="InterPro" id="IPR011054">
    <property type="entry name" value="Rudment_hybrid_motif"/>
</dbReference>
<dbReference type="FunFam" id="2.40.50.100:FF:000003">
    <property type="entry name" value="Acetyl-CoA carboxylase biotin carboxyl carrier protein"/>
    <property type="match status" value="1"/>
</dbReference>
<dbReference type="Gene3D" id="3.30.470.20">
    <property type="entry name" value="ATP-grasp fold, B domain"/>
    <property type="match status" value="1"/>
</dbReference>
<keyword evidence="1 8" id="KW-0436">Ligase</keyword>
<dbReference type="InterPro" id="IPR011053">
    <property type="entry name" value="Single_hybrid_motif"/>
</dbReference>
<dbReference type="InterPro" id="IPR000891">
    <property type="entry name" value="PYR_CT"/>
</dbReference>
<reference evidence="8" key="1">
    <citation type="submission" date="2019-08" db="EMBL/GenBank/DDBJ databases">
        <authorList>
            <person name="Kucharzyk K."/>
            <person name="Murdoch R.W."/>
            <person name="Higgins S."/>
            <person name="Loffler F."/>
        </authorList>
    </citation>
    <scope>NUCLEOTIDE SEQUENCE</scope>
</reference>
<dbReference type="CDD" id="cd06850">
    <property type="entry name" value="biotinyl_domain"/>
    <property type="match status" value="1"/>
</dbReference>
<dbReference type="Pfam" id="PF00364">
    <property type="entry name" value="Biotin_lipoyl"/>
    <property type="match status" value="1"/>
</dbReference>
<sequence>MLRCLKEFRIRGVKTNIQFLENVLTHPQFVEGSYDTNFVDENNDLFVFQKPLDRGTKLLAYIAETTVNGYANVGVQTKPDFGPLNMPKYVKGEMPSGTKQILDSKGPEGLAKWLQEQKEVLFTDTTFRDAHQSLFATRLRTADMLRVIEPTAAKLPNLFSFECWGGATFDVAYRFLYESPWDRLVQFREKVPNILFQMLLRGANAVGYTSYPDNVVKEFIRLAAKNGIDVFRIFDSLNSLDNMLLSIETVRSCNKVAEAALCYTGDILDPSRDKYNLNYYVTMAKELEKAGANIIAIKDMAGLLKPEAAYQLVSALKDAVDLPIHLHTHEGSGNAIYTCGRAIDAGVDIVDTALSSMSSGTSQPSGNSLYYALTGNPRQPKLDIDAMNELSRYWETVRPYYKAADQTELFPNPEVYVHEMPGGQYTNLKQQSAALGLLERWEEIKTMYHTVSMMFGDLIKVTPSSKIVGDMALFMVQNNLTEEDIYEKGDTLSFPNSVIEFFEGKIGVPYQNFPETLQKIILKGKTPVLGRPGDTLAPVDFRKVKDELEALGAPTTEEAVSSYCLYPKVFTDWVKFIDQYGDVSVLDTPTFFFGLTPGEEVNVEIEPGKILVIRLIHIGAANDEGIRTVSFELNGLPREIDLKDKNVKATGISRKKADKSNPGEIAATLSGSVVKIFVEKGQRVAKGDPLVVTEAMKMETTIVSPLSGIVAQVHVGPASRIESGDCLLEIDINSQVAMK</sequence>
<dbReference type="SUPFAM" id="SSF51230">
    <property type="entry name" value="Single hybrid motif"/>
    <property type="match status" value="1"/>
</dbReference>